<dbReference type="PANTHER" id="PTHR12601">
    <property type="entry name" value="EUKARYOTIC TRANSLATION INITIATION FACTOR 3 SUBUNIT EIF-3"/>
    <property type="match status" value="1"/>
</dbReference>
<gene>
    <name evidence="2" type="primary">CLU1</name>
    <name evidence="2" type="synonym">TIF31</name>
    <name evidence="5" type="ORF">LAFE_0H15104G</name>
</gene>
<dbReference type="InterPro" id="IPR028275">
    <property type="entry name" value="CLU_N"/>
</dbReference>
<evidence type="ECO:0000256" key="3">
    <source>
        <dbReference type="SAM" id="MobiDB-lite"/>
    </source>
</evidence>
<dbReference type="Gene3D" id="1.25.40.10">
    <property type="entry name" value="Tetratricopeptide repeat domain"/>
    <property type="match status" value="1"/>
</dbReference>
<dbReference type="STRING" id="4955.A0A1G4MKU3"/>
<comment type="function">
    <text evidence="2">mRNA-binding protein involved in proper cytoplasmic distribution of mitochondria.</text>
</comment>
<evidence type="ECO:0000256" key="2">
    <source>
        <dbReference type="HAMAP-Rule" id="MF_03013"/>
    </source>
</evidence>
<dbReference type="SUPFAM" id="SSF103107">
    <property type="entry name" value="Hypothetical protein c14orf129, hspc210"/>
    <property type="match status" value="1"/>
</dbReference>
<dbReference type="GO" id="GO:0007005">
    <property type="term" value="P:mitochondrion organization"/>
    <property type="evidence" value="ECO:0007669"/>
    <property type="project" value="UniProtKB-UniRule"/>
</dbReference>
<keyword evidence="1 2" id="KW-0963">Cytoplasm</keyword>
<keyword evidence="2" id="KW-0694">RNA-binding</keyword>
<feature type="region of interest" description="Disordered" evidence="3">
    <location>
        <begin position="1178"/>
        <end position="1213"/>
    </location>
</feature>
<dbReference type="AlphaFoldDB" id="A0A1G4MKU3"/>
<name>A0A1G4MKU3_LACFM</name>
<dbReference type="Pfam" id="PF13236">
    <property type="entry name" value="CLU"/>
    <property type="match status" value="1"/>
</dbReference>
<comment type="subunit">
    <text evidence="2">May associate with the eukaryotic translation initiation factor 3 (eIF-3) complex.</text>
</comment>
<dbReference type="PROSITE" id="PS51823">
    <property type="entry name" value="CLU"/>
    <property type="match status" value="1"/>
</dbReference>
<dbReference type="EMBL" id="LT598491">
    <property type="protein sequence ID" value="SCW04509.1"/>
    <property type="molecule type" value="Genomic_DNA"/>
</dbReference>
<evidence type="ECO:0000259" key="4">
    <source>
        <dbReference type="PROSITE" id="PS51823"/>
    </source>
</evidence>
<proteinExistence type="inferred from homology"/>
<dbReference type="Pfam" id="PF13374">
    <property type="entry name" value="TPR_10"/>
    <property type="match status" value="1"/>
</dbReference>
<dbReference type="InterPro" id="IPR025697">
    <property type="entry name" value="CLU_dom"/>
</dbReference>
<feature type="compositionally biased region" description="Basic and acidic residues" evidence="3">
    <location>
        <begin position="147"/>
        <end position="160"/>
    </location>
</feature>
<dbReference type="Proteomes" id="UP000190831">
    <property type="component" value="Chromosome H"/>
</dbReference>
<organism evidence="5 6">
    <name type="scientific">Lachancea fermentati</name>
    <name type="common">Zygosaccharomyces fermentati</name>
    <dbReference type="NCBI Taxonomy" id="4955"/>
    <lineage>
        <taxon>Eukaryota</taxon>
        <taxon>Fungi</taxon>
        <taxon>Dikarya</taxon>
        <taxon>Ascomycota</taxon>
        <taxon>Saccharomycotina</taxon>
        <taxon>Saccharomycetes</taxon>
        <taxon>Saccharomycetales</taxon>
        <taxon>Saccharomycetaceae</taxon>
        <taxon>Lachancea</taxon>
    </lineage>
</organism>
<dbReference type="GO" id="GO:0048312">
    <property type="term" value="P:intracellular distribution of mitochondria"/>
    <property type="evidence" value="ECO:0007669"/>
    <property type="project" value="TreeGrafter"/>
</dbReference>
<dbReference type="InterPro" id="IPR027523">
    <property type="entry name" value="CLU_prot"/>
</dbReference>
<dbReference type="InterPro" id="IPR023231">
    <property type="entry name" value="GSKIP_dom_sf"/>
</dbReference>
<dbReference type="Pfam" id="PF12807">
    <property type="entry name" value="eIF3_p135"/>
    <property type="match status" value="1"/>
</dbReference>
<dbReference type="GO" id="GO:0005737">
    <property type="term" value="C:cytoplasm"/>
    <property type="evidence" value="ECO:0007669"/>
    <property type="project" value="UniProtKB-SubCell"/>
</dbReference>
<keyword evidence="2" id="KW-0175">Coiled coil</keyword>
<accession>A0A1G4MKU3</accession>
<dbReference type="HAMAP" id="MF_03013">
    <property type="entry name" value="CLU"/>
    <property type="match status" value="1"/>
</dbReference>
<feature type="coiled-coil region" evidence="2">
    <location>
        <begin position="684"/>
        <end position="739"/>
    </location>
</feature>
<dbReference type="InterPro" id="IPR033646">
    <property type="entry name" value="CLU-central"/>
</dbReference>
<dbReference type="OMA" id="HPVWDKD"/>
<evidence type="ECO:0000256" key="1">
    <source>
        <dbReference type="ARBA" id="ARBA00022490"/>
    </source>
</evidence>
<dbReference type="InterPro" id="IPR011990">
    <property type="entry name" value="TPR-like_helical_dom_sf"/>
</dbReference>
<dbReference type="PANTHER" id="PTHR12601:SF6">
    <property type="entry name" value="CLUSTERED MITOCHONDRIA PROTEIN HOMOLOG"/>
    <property type="match status" value="1"/>
</dbReference>
<evidence type="ECO:0000313" key="5">
    <source>
        <dbReference type="EMBL" id="SCW04509.1"/>
    </source>
</evidence>
<comment type="subcellular location">
    <subcellularLocation>
        <location evidence="2">Cytoplasm</location>
    </subcellularLocation>
</comment>
<dbReference type="SUPFAM" id="SSF48452">
    <property type="entry name" value="TPR-like"/>
    <property type="match status" value="1"/>
</dbReference>
<comment type="similarity">
    <text evidence="2">Belongs to the CLU family.</text>
</comment>
<keyword evidence="6" id="KW-1185">Reference proteome</keyword>
<dbReference type="OrthoDB" id="1414216at2759"/>
<evidence type="ECO:0000313" key="6">
    <source>
        <dbReference type="Proteomes" id="UP000190831"/>
    </source>
</evidence>
<sequence length="1238" mass="139421">MSDQQAIQPVVVSIRFPHKKQEVQLKIAKNASVQLVHDVLQFTPSTKYLTNFDLYLNEKVLSGSELISNITNSESLKLVAKFRPYTVREAVRHLFTVRDFIGFASETEDGISQFALSTGTKFSDMPLTSVKEQKANESAANGDDSQEEKPEKSLDMSDEEKKQFDHVVRELLTKSVGVTELLKTRSNVVTPCVRSLALSSFNPVPAFYRTKGHLLYLQVVTLEGETFHITAATSGFYVNKCSSYKFDPTPKDGCPINVSLFDLIATHSKKFADHIQALDEKLGKLETINYARPTTTFLNKPWLVSTTPSINGDYARLQLNELDFSAERNFNDEFQAIKDIPASDFQSRVDSEKLIAKVSHEFTEASVAGAMSIFYEDMVPMNPEAPREEQIYLKDNIFYSFVSDINGTYSNVGGDEAAFAASNQDLHTIKLLHRVNLTEIRFLLTTIIDFAGHRLLAQTPVPGLLNAMGTITKKDATGKESSEDLPSDVTVSYGLEENSGKILENQEFNDAIDSFAKIFHLKEHVTGGAKIKFSGQSKGIIGSDKRKYILDLANSHPFDVEFARQYYDGIPAADRYPHRQTLIRHELIEKWWITKAEQAGADIEKAFESNEFSFNPDAYYAEGIEDPVVEEISKYLSSEVLPNVVRDYAAGNLTAPYDGEHLTQSLHKNGINMRYLGEVISLTEKELLVQIEQHEKKLKEVEKDNQDHEAWEKEYLLKIEKLIKERQEKINKYVQAGQEVPKELAENLKLDENEIRKPTKGEPHMVNRDQLYCLLNVSQLEIISRSLKHVLRRYSKELPVSVVPSLISYFFNLLFGVTYNDHPQVEFSDSFYSNGSFSFTKVTRESLVNEITTQAKLRFRFELTNDVFEKFSRSPLALIRSVSKKFGIQILNKDYFYTKDEFEDYKQSQDKKIRNKLVAPTSTFSPDDLLVIPIIKGGDYQSVVGDDFWNQGAALLGEKQEEGLALLTQALAIKEEVNGSIHSSAAESYLALSTIYHKLGKVSEAAILCRKACIIYERVFGVDSFEMLRCLTNLAILEIGNESPYNAAVVLQRIVNTLDTVCPADHPAVVNAHTMIQQLAMATKDVKLTIDVLKKLSDLILKIDGGERSIAYGYNESRIGNLYATIDDLNSSLKAIIEAREVFTKELGLNDQTTVQCKQWISGIENLIQSKLQQKKLNQQQASVNNAPTHNSKKNSKNSKKGEKPNPEIANKSIDELINFIEGGSAKKTKSKKKSNKQ</sequence>
<feature type="domain" description="Clu" evidence="4">
    <location>
        <begin position="303"/>
        <end position="563"/>
    </location>
</feature>
<dbReference type="GO" id="GO:0003729">
    <property type="term" value="F:mRNA binding"/>
    <property type="evidence" value="ECO:0007669"/>
    <property type="project" value="TreeGrafter"/>
</dbReference>
<dbReference type="CDD" id="cd15466">
    <property type="entry name" value="CLU-central"/>
    <property type="match status" value="1"/>
</dbReference>
<reference evidence="5 6" key="1">
    <citation type="submission" date="2016-03" db="EMBL/GenBank/DDBJ databases">
        <authorList>
            <person name="Devillers H."/>
        </authorList>
    </citation>
    <scope>NUCLEOTIDE SEQUENCE [LARGE SCALE GENOMIC DNA]</scope>
    <source>
        <strain evidence="5">CBS 6772</strain>
    </source>
</reference>
<feature type="region of interest" description="Disordered" evidence="3">
    <location>
        <begin position="133"/>
        <end position="160"/>
    </location>
</feature>
<dbReference type="Pfam" id="PF15044">
    <property type="entry name" value="CLU_N"/>
    <property type="match status" value="1"/>
</dbReference>
<protein>
    <recommendedName>
        <fullName evidence="2">Clustered mitochondria protein homolog</fullName>
    </recommendedName>
    <alternativeName>
        <fullName evidence="2">Protein TIF31 homolog</fullName>
    </alternativeName>
</protein>